<reference evidence="2" key="1">
    <citation type="submission" date="2022-12" db="EMBL/GenBank/DDBJ databases">
        <title>Draft genome assemblies for two species of Escallonia (Escalloniales).</title>
        <authorList>
            <person name="Chanderbali A."/>
            <person name="Dervinis C."/>
            <person name="Anghel I."/>
            <person name="Soltis D."/>
            <person name="Soltis P."/>
            <person name="Zapata F."/>
        </authorList>
    </citation>
    <scope>NUCLEOTIDE SEQUENCE</scope>
    <source>
        <strain evidence="2">UCBG64.0493</strain>
        <tissue evidence="2">Leaf</tissue>
    </source>
</reference>
<proteinExistence type="predicted"/>
<sequence>MKGKGCATATVRGGRGVGEGKGEGRGEERREIGVRWEVACGGRDEPRSGGWRPRESWAAHGEEKEMMESFRDIPIDRSSVKKLRDQLYAGVFLNHKRKKYWVERTSYHNCFMLFARDLAITWADDERYWHWPSFKETSDAFVDVAQMLKGYVA</sequence>
<dbReference type="Proteomes" id="UP001188597">
    <property type="component" value="Unassembled WGS sequence"/>
</dbReference>
<feature type="region of interest" description="Disordered" evidence="1">
    <location>
        <begin position="1"/>
        <end position="29"/>
    </location>
</feature>
<dbReference type="EMBL" id="JAVXUP010000039">
    <property type="protein sequence ID" value="KAK3041234.1"/>
    <property type="molecule type" value="Genomic_DNA"/>
</dbReference>
<evidence type="ECO:0000256" key="1">
    <source>
        <dbReference type="SAM" id="MobiDB-lite"/>
    </source>
</evidence>
<dbReference type="PANTHER" id="PTHR48478">
    <property type="entry name" value="LECTIN-LIKE"/>
    <property type="match status" value="1"/>
</dbReference>
<protein>
    <submittedName>
        <fullName evidence="2">Uncharacterized protein</fullName>
    </submittedName>
</protein>
<dbReference type="AlphaFoldDB" id="A0AA89BEZ7"/>
<dbReference type="InterPro" id="IPR052147">
    <property type="entry name" value="PP2-like/Lectin"/>
</dbReference>
<dbReference type="PANTHER" id="PTHR48478:SF1">
    <property type="entry name" value="LECTIN-LIKE"/>
    <property type="match status" value="1"/>
</dbReference>
<name>A0AA89BEZ7_9ASTE</name>
<dbReference type="InterPro" id="IPR025886">
    <property type="entry name" value="PP2-like"/>
</dbReference>
<dbReference type="GO" id="GO:0030246">
    <property type="term" value="F:carbohydrate binding"/>
    <property type="evidence" value="ECO:0007669"/>
    <property type="project" value="InterPro"/>
</dbReference>
<keyword evidence="3" id="KW-1185">Reference proteome</keyword>
<evidence type="ECO:0000313" key="3">
    <source>
        <dbReference type="Proteomes" id="UP001188597"/>
    </source>
</evidence>
<feature type="compositionally biased region" description="Basic and acidic residues" evidence="1">
    <location>
        <begin position="18"/>
        <end position="29"/>
    </location>
</feature>
<dbReference type="Pfam" id="PF14299">
    <property type="entry name" value="PP2"/>
    <property type="match status" value="1"/>
</dbReference>
<accession>A0AA89BEZ7</accession>
<comment type="caution">
    <text evidence="2">The sequence shown here is derived from an EMBL/GenBank/DDBJ whole genome shotgun (WGS) entry which is preliminary data.</text>
</comment>
<gene>
    <name evidence="2" type="ORF">RJ639_028494</name>
</gene>
<organism evidence="2 3">
    <name type="scientific">Escallonia herrerae</name>
    <dbReference type="NCBI Taxonomy" id="1293975"/>
    <lineage>
        <taxon>Eukaryota</taxon>
        <taxon>Viridiplantae</taxon>
        <taxon>Streptophyta</taxon>
        <taxon>Embryophyta</taxon>
        <taxon>Tracheophyta</taxon>
        <taxon>Spermatophyta</taxon>
        <taxon>Magnoliopsida</taxon>
        <taxon>eudicotyledons</taxon>
        <taxon>Gunneridae</taxon>
        <taxon>Pentapetalae</taxon>
        <taxon>asterids</taxon>
        <taxon>campanulids</taxon>
        <taxon>Escalloniales</taxon>
        <taxon>Escalloniaceae</taxon>
        <taxon>Escallonia</taxon>
    </lineage>
</organism>
<evidence type="ECO:0000313" key="2">
    <source>
        <dbReference type="EMBL" id="KAK3041234.1"/>
    </source>
</evidence>